<accession>A0ABY9K0P8</accession>
<keyword evidence="1" id="KW-0167">Capsid protein</keyword>
<name>A0ABY9K0P8_9BACI</name>
<protein>
    <submittedName>
        <fullName evidence="1">Outer spore coat protein CotE</fullName>
    </submittedName>
</protein>
<keyword evidence="2" id="KW-1185">Reference proteome</keyword>
<dbReference type="InterPro" id="IPR018901">
    <property type="entry name" value="Spore_coat_CotE"/>
</dbReference>
<evidence type="ECO:0000313" key="1">
    <source>
        <dbReference type="EMBL" id="WLR43471.1"/>
    </source>
</evidence>
<organism evidence="1 2">
    <name type="scientific">Bacillus carboniphilus</name>
    <dbReference type="NCBI Taxonomy" id="86663"/>
    <lineage>
        <taxon>Bacteria</taxon>
        <taxon>Bacillati</taxon>
        <taxon>Bacillota</taxon>
        <taxon>Bacilli</taxon>
        <taxon>Bacillales</taxon>
        <taxon>Bacillaceae</taxon>
        <taxon>Bacillus</taxon>
    </lineage>
</organism>
<keyword evidence="1" id="KW-0946">Virion</keyword>
<dbReference type="Pfam" id="PF10628">
    <property type="entry name" value="CotE"/>
    <property type="match status" value="1"/>
</dbReference>
<dbReference type="EMBL" id="CP129013">
    <property type="protein sequence ID" value="WLR43471.1"/>
    <property type="molecule type" value="Genomic_DNA"/>
</dbReference>
<reference evidence="1 2" key="1">
    <citation type="submission" date="2023-06" db="EMBL/GenBank/DDBJ databases">
        <title>Five Gram-positive bacteria isolated from mangrove sediments in Shenzhen, Guangdong, China.</title>
        <authorList>
            <person name="Yu S."/>
            <person name="Zheng W."/>
            <person name="Huang Y."/>
        </authorList>
    </citation>
    <scope>NUCLEOTIDE SEQUENCE [LARGE SCALE GENOMIC DNA]</scope>
    <source>
        <strain evidence="1 2">SaN35-3</strain>
    </source>
</reference>
<proteinExistence type="predicted"/>
<dbReference type="RefSeq" id="WP_226538264.1">
    <property type="nucleotide sequence ID" value="NZ_CP129013.1"/>
</dbReference>
<gene>
    <name evidence="1" type="ORF">LC087_04690</name>
</gene>
<dbReference type="Proteomes" id="UP001197974">
    <property type="component" value="Chromosome"/>
</dbReference>
<evidence type="ECO:0000313" key="2">
    <source>
        <dbReference type="Proteomes" id="UP001197974"/>
    </source>
</evidence>
<sequence>MAGREIIAKAVVAKGRKFTQATHTLSPSEKPSSILGGWCINHKYEAEKQGKKVEINGTYDCNIWYSFDDNTKTEVVTETVSYKDVIKLRYRDEDYLDDEQEVIASVLQQPNCLEVTISPSGENIVVQVEREHLVECVGETKLVVMIDPDGLSEEEDNWEDDLESEVEDIDPDFLVGDVEE</sequence>